<dbReference type="InterPro" id="IPR003780">
    <property type="entry name" value="COX15/CtaA_fam"/>
</dbReference>
<evidence type="ECO:0000313" key="13">
    <source>
        <dbReference type="EMBL" id="EIJ33518.1"/>
    </source>
</evidence>
<evidence type="ECO:0000256" key="3">
    <source>
        <dbReference type="ARBA" id="ARBA00022692"/>
    </source>
</evidence>
<name>A0A656HA14_THINJ</name>
<evidence type="ECO:0000256" key="1">
    <source>
        <dbReference type="ARBA" id="ARBA00004141"/>
    </source>
</evidence>
<comment type="subcellular location">
    <subcellularLocation>
        <location evidence="1">Membrane</location>
        <topology evidence="1">Multi-pass membrane protein</topology>
    </subcellularLocation>
</comment>
<keyword evidence="3 12" id="KW-0812">Transmembrane</keyword>
<dbReference type="GO" id="GO:0016020">
    <property type="term" value="C:membrane"/>
    <property type="evidence" value="ECO:0007669"/>
    <property type="project" value="UniProtKB-SubCell"/>
</dbReference>
<dbReference type="Pfam" id="PF02628">
    <property type="entry name" value="COX15-CtaA"/>
    <property type="match status" value="1"/>
</dbReference>
<evidence type="ECO:0000256" key="7">
    <source>
        <dbReference type="ARBA" id="ARBA00023004"/>
    </source>
</evidence>
<evidence type="ECO:0000313" key="14">
    <source>
        <dbReference type="Proteomes" id="UP000005317"/>
    </source>
</evidence>
<feature type="transmembrane region" description="Helical" evidence="12">
    <location>
        <begin position="99"/>
        <end position="119"/>
    </location>
</feature>
<dbReference type="GO" id="GO:0006784">
    <property type="term" value="P:heme A biosynthetic process"/>
    <property type="evidence" value="ECO:0007669"/>
    <property type="project" value="InterPro"/>
</dbReference>
<feature type="transmembrane region" description="Helical" evidence="12">
    <location>
        <begin position="73"/>
        <end position="92"/>
    </location>
</feature>
<evidence type="ECO:0000256" key="11">
    <source>
        <dbReference type="ARBA" id="ARBA00023444"/>
    </source>
</evidence>
<evidence type="ECO:0000256" key="5">
    <source>
        <dbReference type="ARBA" id="ARBA00022989"/>
    </source>
</evidence>
<evidence type="ECO:0000256" key="8">
    <source>
        <dbReference type="ARBA" id="ARBA00023133"/>
    </source>
</evidence>
<evidence type="ECO:0000256" key="4">
    <source>
        <dbReference type="ARBA" id="ARBA00022723"/>
    </source>
</evidence>
<feature type="transmembrane region" description="Helical" evidence="12">
    <location>
        <begin position="301"/>
        <end position="321"/>
    </location>
</feature>
<gene>
    <name evidence="13" type="ORF">Thini_0890</name>
</gene>
<dbReference type="EMBL" id="JH651384">
    <property type="protein sequence ID" value="EIJ33518.1"/>
    <property type="molecule type" value="Genomic_DNA"/>
</dbReference>
<feature type="transmembrane region" description="Helical" evidence="12">
    <location>
        <begin position="169"/>
        <end position="187"/>
    </location>
</feature>
<feature type="transmembrane region" description="Helical" evidence="12">
    <location>
        <begin position="125"/>
        <end position="148"/>
    </location>
</feature>
<dbReference type="OrthoDB" id="1447144at2"/>
<keyword evidence="5 12" id="KW-1133">Transmembrane helix</keyword>
<keyword evidence="9 12" id="KW-0472">Membrane</keyword>
<evidence type="ECO:0000256" key="12">
    <source>
        <dbReference type="SAM" id="Phobius"/>
    </source>
</evidence>
<dbReference type="InterPro" id="IPR050450">
    <property type="entry name" value="COX15/CtaA_HemeA_synthase"/>
</dbReference>
<keyword evidence="14" id="KW-1185">Reference proteome</keyword>
<keyword evidence="7" id="KW-0408">Iron</keyword>
<keyword evidence="4" id="KW-0479">Metal-binding</keyword>
<keyword evidence="10" id="KW-1015">Disulfide bond</keyword>
<evidence type="ECO:0000256" key="2">
    <source>
        <dbReference type="ARBA" id="ARBA00022475"/>
    </source>
</evidence>
<evidence type="ECO:0000256" key="6">
    <source>
        <dbReference type="ARBA" id="ARBA00023002"/>
    </source>
</evidence>
<dbReference type="Proteomes" id="UP000005317">
    <property type="component" value="Unassembled WGS sequence"/>
</dbReference>
<accession>A0A656HA14</accession>
<feature type="transmembrane region" description="Helical" evidence="12">
    <location>
        <begin position="243"/>
        <end position="264"/>
    </location>
</feature>
<dbReference type="PANTHER" id="PTHR35457">
    <property type="entry name" value="HEME A SYNTHASE"/>
    <property type="match status" value="1"/>
</dbReference>
<dbReference type="GO" id="GO:0016491">
    <property type="term" value="F:oxidoreductase activity"/>
    <property type="evidence" value="ECO:0007669"/>
    <property type="project" value="UniProtKB-KW"/>
</dbReference>
<dbReference type="RefSeq" id="WP_002707469.1">
    <property type="nucleotide sequence ID" value="NZ_JH651384.1"/>
</dbReference>
<evidence type="ECO:0000256" key="9">
    <source>
        <dbReference type="ARBA" id="ARBA00023136"/>
    </source>
</evidence>
<dbReference type="GO" id="GO:0046872">
    <property type="term" value="F:metal ion binding"/>
    <property type="evidence" value="ECO:0007669"/>
    <property type="project" value="UniProtKB-KW"/>
</dbReference>
<comment type="pathway">
    <text evidence="11">Porphyrin-containing compound metabolism.</text>
</comment>
<dbReference type="AlphaFoldDB" id="A0A656HA14"/>
<evidence type="ECO:0000256" key="10">
    <source>
        <dbReference type="ARBA" id="ARBA00023157"/>
    </source>
</evidence>
<dbReference type="PANTHER" id="PTHR35457:SF1">
    <property type="entry name" value="HEME A SYNTHASE"/>
    <property type="match status" value="1"/>
</dbReference>
<reference evidence="14" key="1">
    <citation type="journal article" date="2011" name="Stand. Genomic Sci.">
        <title>Genome sequence of the filamentous, gliding Thiothrix nivea neotype strain (JP2(T)).</title>
        <authorList>
            <person name="Lapidus A."/>
            <person name="Nolan M."/>
            <person name="Lucas S."/>
            <person name="Glavina Del Rio T."/>
            <person name="Tice H."/>
            <person name="Cheng J.F."/>
            <person name="Tapia R."/>
            <person name="Han C."/>
            <person name="Goodwin L."/>
            <person name="Pitluck S."/>
            <person name="Liolios K."/>
            <person name="Pagani I."/>
            <person name="Ivanova N."/>
            <person name="Huntemann M."/>
            <person name="Mavromatis K."/>
            <person name="Mikhailova N."/>
            <person name="Pati A."/>
            <person name="Chen A."/>
            <person name="Palaniappan K."/>
            <person name="Land M."/>
            <person name="Brambilla E.M."/>
            <person name="Rohde M."/>
            <person name="Abt B."/>
            <person name="Verbarg S."/>
            <person name="Goker M."/>
            <person name="Bristow J."/>
            <person name="Eisen J.A."/>
            <person name="Markowitz V."/>
            <person name="Hugenholtz P."/>
            <person name="Kyrpides N.C."/>
            <person name="Klenk H.P."/>
            <person name="Woyke T."/>
        </authorList>
    </citation>
    <scope>NUCLEOTIDE SEQUENCE [LARGE SCALE GENOMIC DNA]</scope>
    <source>
        <strain evidence="14">ATCC 35100 / DSM 5205 / JP2</strain>
    </source>
</reference>
<protein>
    <submittedName>
        <fullName evidence="13">Cytochrome oxidase assembly</fullName>
    </submittedName>
</protein>
<sequence length="330" mass="36420" precursor="true">MQTLYSRLLSITLLLALMVIVLGAYTRLSDAGLGCPDWPGCYGHLAVPDVVDSTQFQRPLEEHKAWKEMIHRYAAGTLGLLILGIFLIRLVFRRQFQQGLLLPALLLGTVIFQAALGMWTVTLLLSPMIVTAHLLGGFTTLSLVWLLWLRQHATQPVTLYSPESARLKTLGLIGLLLLIGQIFLGGWTSTHYAAVACGTSFPTCHGNLWPDADFATGFAFAWQEGTDYEFGILENPARTAIHMLHRLGALTVFLFLGGLMLWAIRKRQQMLGQVPHTILLLLFTQVTLGILNVVLALPLPIATGHTLVAALLLLAVITLNYRLMVKKVLH</sequence>
<keyword evidence="2" id="KW-1003">Cell membrane</keyword>
<feature type="transmembrane region" description="Helical" evidence="12">
    <location>
        <begin position="276"/>
        <end position="295"/>
    </location>
</feature>
<organism evidence="13 14">
    <name type="scientific">Thiothrix nivea (strain ATCC 35100 / DSM 5205 / JP2)</name>
    <dbReference type="NCBI Taxonomy" id="870187"/>
    <lineage>
        <taxon>Bacteria</taxon>
        <taxon>Pseudomonadati</taxon>
        <taxon>Pseudomonadota</taxon>
        <taxon>Gammaproteobacteria</taxon>
        <taxon>Thiotrichales</taxon>
        <taxon>Thiotrichaceae</taxon>
        <taxon>Thiothrix</taxon>
    </lineage>
</organism>
<keyword evidence="8" id="KW-0350">Heme biosynthesis</keyword>
<proteinExistence type="predicted"/>
<keyword evidence="6" id="KW-0560">Oxidoreductase</keyword>